<dbReference type="AlphaFoldDB" id="A0A380KZR0"/>
<dbReference type="OrthoDB" id="2237273at2"/>
<keyword evidence="1" id="KW-0472">Membrane</keyword>
<dbReference type="EMBL" id="UHFR01000005">
    <property type="protein sequence ID" value="SUN77483.1"/>
    <property type="molecule type" value="Genomic_DNA"/>
</dbReference>
<evidence type="ECO:0000313" key="2">
    <source>
        <dbReference type="EMBL" id="SUN77483.1"/>
    </source>
</evidence>
<keyword evidence="1" id="KW-0812">Transmembrane</keyword>
<feature type="transmembrane region" description="Helical" evidence="1">
    <location>
        <begin position="54"/>
        <end position="70"/>
    </location>
</feature>
<evidence type="ECO:0000313" key="3">
    <source>
        <dbReference type="Proteomes" id="UP000254634"/>
    </source>
</evidence>
<dbReference type="RefSeq" id="WP_018370888.1">
    <property type="nucleotide sequence ID" value="NZ_UHFR01000005.1"/>
</dbReference>
<proteinExistence type="predicted"/>
<gene>
    <name evidence="2" type="ORF">NCTC13765_02009</name>
</gene>
<keyword evidence="1" id="KW-1133">Transmembrane helix</keyword>
<dbReference type="InterPro" id="IPR021506">
    <property type="entry name" value="DUF3165"/>
</dbReference>
<sequence length="93" mass="10683">MFYLIVGILILLFYLFAAPPSIKGTFNIVGLVLLSVVILILLGLGVLKFFQLPWEYLIGVAMIFLAYFSLRDIKHMPDRKKPKKMNKHEENSL</sequence>
<dbReference type="Proteomes" id="UP000254634">
    <property type="component" value="Unassembled WGS sequence"/>
</dbReference>
<dbReference type="Pfam" id="PF11364">
    <property type="entry name" value="DUF3165"/>
    <property type="match status" value="1"/>
</dbReference>
<dbReference type="STRING" id="1123307.GCA_000380065_00206"/>
<keyword evidence="3" id="KW-1185">Reference proteome</keyword>
<name>A0A380KZR0_9STRE</name>
<evidence type="ECO:0000256" key="1">
    <source>
        <dbReference type="SAM" id="Phobius"/>
    </source>
</evidence>
<organism evidence="2 3">
    <name type="scientific">Streptococcus massiliensis</name>
    <dbReference type="NCBI Taxonomy" id="313439"/>
    <lineage>
        <taxon>Bacteria</taxon>
        <taxon>Bacillati</taxon>
        <taxon>Bacillota</taxon>
        <taxon>Bacilli</taxon>
        <taxon>Lactobacillales</taxon>
        <taxon>Streptococcaceae</taxon>
        <taxon>Streptococcus</taxon>
    </lineage>
</organism>
<protein>
    <submittedName>
        <fullName evidence="2">Membrane protein</fullName>
    </submittedName>
</protein>
<feature type="transmembrane region" description="Helical" evidence="1">
    <location>
        <begin position="27"/>
        <end position="47"/>
    </location>
</feature>
<reference evidence="2" key="1">
    <citation type="submission" date="2018-06" db="EMBL/GenBank/DDBJ databases">
        <authorList>
            <consortium name="Pathogen Informatics"/>
            <person name="Doyle S."/>
        </authorList>
    </citation>
    <scope>NUCLEOTIDE SEQUENCE [LARGE SCALE GENOMIC DNA]</scope>
    <source>
        <strain evidence="2">NCTC13765</strain>
    </source>
</reference>
<accession>A0A380KZR0</accession>